<sequence>MRFLYVLLTLVLSAMAVRLGHQHGNAHHHGLELRAIVTEVQVVTVTQILTVTVGTDTSTSSATNTSSSTAPSSTSPHNNTTGGTHAFKSLDTIPDTVTLLNSCDYPVYLWSVGHNCDGTEAVGQLIAPHDTYKESIRRCEIGGIALKISRIMDALMPMQFEYTVWASDSSMLSYDIAYLDCLKNDHGQKDISPCAGAELGVQAVGDGDAKSFRCGAGEWCSVQAYVVPAFDYQAGAPVGGCKVHHDVAFELCAGNR</sequence>
<feature type="signal peptide" evidence="2">
    <location>
        <begin position="1"/>
        <end position="16"/>
    </location>
</feature>
<dbReference type="EMBL" id="JAGMVJ010000013">
    <property type="protein sequence ID" value="KAH7083732.1"/>
    <property type="molecule type" value="Genomic_DNA"/>
</dbReference>
<dbReference type="Proteomes" id="UP000813461">
    <property type="component" value="Unassembled WGS sequence"/>
</dbReference>
<proteinExistence type="predicted"/>
<dbReference type="AlphaFoldDB" id="A0A8K0VW91"/>
<evidence type="ECO:0000313" key="3">
    <source>
        <dbReference type="EMBL" id="KAH7083732.1"/>
    </source>
</evidence>
<dbReference type="InterPro" id="IPR006771">
    <property type="entry name" value="CetA-like"/>
</dbReference>
<reference evidence="3" key="1">
    <citation type="journal article" date="2021" name="Nat. Commun.">
        <title>Genetic determinants of endophytism in the Arabidopsis root mycobiome.</title>
        <authorList>
            <person name="Mesny F."/>
            <person name="Miyauchi S."/>
            <person name="Thiergart T."/>
            <person name="Pickel B."/>
            <person name="Atanasova L."/>
            <person name="Karlsson M."/>
            <person name="Huettel B."/>
            <person name="Barry K.W."/>
            <person name="Haridas S."/>
            <person name="Chen C."/>
            <person name="Bauer D."/>
            <person name="Andreopoulos W."/>
            <person name="Pangilinan J."/>
            <person name="LaButti K."/>
            <person name="Riley R."/>
            <person name="Lipzen A."/>
            <person name="Clum A."/>
            <person name="Drula E."/>
            <person name="Henrissat B."/>
            <person name="Kohler A."/>
            <person name="Grigoriev I.V."/>
            <person name="Martin F.M."/>
            <person name="Hacquard S."/>
        </authorList>
    </citation>
    <scope>NUCLEOTIDE SEQUENCE</scope>
    <source>
        <strain evidence="3">MPI-SDFR-AT-0120</strain>
    </source>
</reference>
<keyword evidence="4" id="KW-1185">Reference proteome</keyword>
<dbReference type="OrthoDB" id="5144514at2759"/>
<dbReference type="PANTHER" id="PTHR36195">
    <property type="entry name" value="DOMAIN PROTEIN, PUTATIVE (AFU_ORTHOLOGUE AFUA_5G01990)-RELATED-RELATED"/>
    <property type="match status" value="1"/>
</dbReference>
<dbReference type="PANTHER" id="PTHR36195:SF4">
    <property type="entry name" value="DOMAIN PROTEIN, PUTATIVE (AFU_ORTHOLOGUE AFUA_5G01990)-RELATED"/>
    <property type="match status" value="1"/>
</dbReference>
<accession>A0A8K0VW91</accession>
<protein>
    <submittedName>
        <fullName evidence="3">Uncharacterized protein</fullName>
    </submittedName>
</protein>
<feature type="region of interest" description="Disordered" evidence="1">
    <location>
        <begin position="56"/>
        <end position="83"/>
    </location>
</feature>
<name>A0A8K0VW91_9PLEO</name>
<evidence type="ECO:0000313" key="4">
    <source>
        <dbReference type="Proteomes" id="UP000813461"/>
    </source>
</evidence>
<organism evidence="3 4">
    <name type="scientific">Paraphoma chrysanthemicola</name>
    <dbReference type="NCBI Taxonomy" id="798071"/>
    <lineage>
        <taxon>Eukaryota</taxon>
        <taxon>Fungi</taxon>
        <taxon>Dikarya</taxon>
        <taxon>Ascomycota</taxon>
        <taxon>Pezizomycotina</taxon>
        <taxon>Dothideomycetes</taxon>
        <taxon>Pleosporomycetidae</taxon>
        <taxon>Pleosporales</taxon>
        <taxon>Pleosporineae</taxon>
        <taxon>Phaeosphaeriaceae</taxon>
        <taxon>Paraphoma</taxon>
    </lineage>
</organism>
<dbReference type="Pfam" id="PF04681">
    <property type="entry name" value="Bys1"/>
    <property type="match status" value="1"/>
</dbReference>
<comment type="caution">
    <text evidence="3">The sequence shown here is derived from an EMBL/GenBank/DDBJ whole genome shotgun (WGS) entry which is preliminary data.</text>
</comment>
<feature type="chain" id="PRO_5035450529" evidence="2">
    <location>
        <begin position="17"/>
        <end position="256"/>
    </location>
</feature>
<evidence type="ECO:0000256" key="2">
    <source>
        <dbReference type="SAM" id="SignalP"/>
    </source>
</evidence>
<evidence type="ECO:0000256" key="1">
    <source>
        <dbReference type="SAM" id="MobiDB-lite"/>
    </source>
</evidence>
<keyword evidence="2" id="KW-0732">Signal</keyword>
<gene>
    <name evidence="3" type="ORF">FB567DRAFT_447301</name>
</gene>